<dbReference type="InterPro" id="IPR002197">
    <property type="entry name" value="HTH_Fis"/>
</dbReference>
<dbReference type="PROSITE" id="PS00676">
    <property type="entry name" value="SIGMA54_INTERACT_2"/>
    <property type="match status" value="1"/>
</dbReference>
<dbReference type="InterPro" id="IPR025662">
    <property type="entry name" value="Sigma_54_int_dom_ATP-bd_1"/>
</dbReference>
<keyword evidence="6" id="KW-0010">Activator</keyword>
<dbReference type="GO" id="GO:0005524">
    <property type="term" value="F:ATP binding"/>
    <property type="evidence" value="ECO:0007669"/>
    <property type="project" value="UniProtKB-KW"/>
</dbReference>
<proteinExistence type="predicted"/>
<evidence type="ECO:0000313" key="12">
    <source>
        <dbReference type="Proteomes" id="UP000283458"/>
    </source>
</evidence>
<evidence type="ECO:0000256" key="7">
    <source>
        <dbReference type="ARBA" id="ARBA00023163"/>
    </source>
</evidence>
<evidence type="ECO:0000259" key="10">
    <source>
        <dbReference type="PROSITE" id="PS50110"/>
    </source>
</evidence>
<keyword evidence="12" id="KW-1185">Reference proteome</keyword>
<dbReference type="PRINTS" id="PR01590">
    <property type="entry name" value="HTHFIS"/>
</dbReference>
<dbReference type="GO" id="GO:0006355">
    <property type="term" value="P:regulation of DNA-templated transcription"/>
    <property type="evidence" value="ECO:0007669"/>
    <property type="project" value="InterPro"/>
</dbReference>
<comment type="caution">
    <text evidence="11">The sequence shown here is derived from an EMBL/GenBank/DDBJ whole genome shotgun (WGS) entry which is preliminary data.</text>
</comment>
<feature type="domain" description="Response regulatory" evidence="10">
    <location>
        <begin position="2"/>
        <end position="114"/>
    </location>
</feature>
<keyword evidence="8" id="KW-0597">Phosphoprotein</keyword>
<evidence type="ECO:0000256" key="8">
    <source>
        <dbReference type="PROSITE-ProRule" id="PRU00169"/>
    </source>
</evidence>
<dbReference type="GO" id="GO:0000160">
    <property type="term" value="P:phosphorelay signal transduction system"/>
    <property type="evidence" value="ECO:0007669"/>
    <property type="project" value="UniProtKB-KW"/>
</dbReference>
<dbReference type="SUPFAM" id="SSF52172">
    <property type="entry name" value="CheY-like"/>
    <property type="match status" value="1"/>
</dbReference>
<feature type="modified residue" description="4-aspartylphosphate" evidence="8">
    <location>
        <position position="52"/>
    </location>
</feature>
<dbReference type="InterPro" id="IPR003593">
    <property type="entry name" value="AAA+_ATPase"/>
</dbReference>
<dbReference type="PROSITE" id="PS00675">
    <property type="entry name" value="SIGMA54_INTERACT_1"/>
    <property type="match status" value="1"/>
</dbReference>
<keyword evidence="2" id="KW-0067">ATP-binding</keyword>
<reference evidence="11 12" key="1">
    <citation type="submission" date="2018-09" db="EMBL/GenBank/DDBJ databases">
        <authorList>
            <person name="Zhu H."/>
        </authorList>
    </citation>
    <scope>NUCLEOTIDE SEQUENCE [LARGE SCALE GENOMIC DNA]</scope>
    <source>
        <strain evidence="11 12">K2W22B-5</strain>
    </source>
</reference>
<dbReference type="GO" id="GO:0043565">
    <property type="term" value="F:sequence-specific DNA binding"/>
    <property type="evidence" value="ECO:0007669"/>
    <property type="project" value="InterPro"/>
</dbReference>
<dbReference type="EMBL" id="QYUL01000005">
    <property type="protein sequence ID" value="RJF77404.1"/>
    <property type="molecule type" value="Genomic_DNA"/>
</dbReference>
<dbReference type="Gene3D" id="1.10.8.60">
    <property type="match status" value="1"/>
</dbReference>
<dbReference type="Proteomes" id="UP000283458">
    <property type="component" value="Unassembled WGS sequence"/>
</dbReference>
<evidence type="ECO:0000256" key="6">
    <source>
        <dbReference type="ARBA" id="ARBA00023159"/>
    </source>
</evidence>
<accession>A0A418VMP8</accession>
<evidence type="ECO:0000313" key="11">
    <source>
        <dbReference type="EMBL" id="RJF77404.1"/>
    </source>
</evidence>
<dbReference type="InterPro" id="IPR009057">
    <property type="entry name" value="Homeodomain-like_sf"/>
</dbReference>
<evidence type="ECO:0000256" key="1">
    <source>
        <dbReference type="ARBA" id="ARBA00022741"/>
    </source>
</evidence>
<dbReference type="InterPro" id="IPR027417">
    <property type="entry name" value="P-loop_NTPase"/>
</dbReference>
<dbReference type="CDD" id="cd00009">
    <property type="entry name" value="AAA"/>
    <property type="match status" value="1"/>
</dbReference>
<dbReference type="AlphaFoldDB" id="A0A418VMP8"/>
<evidence type="ECO:0000259" key="9">
    <source>
        <dbReference type="PROSITE" id="PS50045"/>
    </source>
</evidence>
<sequence>MRLLIVGTLEGYITAAGKIAMKRGAKVSHTDSIEGALNALRAAAGADLVMIDVKLDVAVFIDSLKAERITIPVVACGIGTDAAAAVRAIRAGAKEYLPLPPNAELIAAVLEAVAEESHSIVCSDPAMLATLRLADQVAPSDASVMITGESGTGKELMARYIHRKSRRSNEPFVAVNCAAIPENLLESELFGHEKGAFTGAVARRLGKFEEANNGTLLLDELSEMHPRLQAKLLRAIQEKEIDRIGSAQPVKINVRILATSNRNLEAEVRSGNFREDLYFRLNVFAVAIPSLRERPADIPMIAEHFLKKYAEANGLGDKRLTDDALLMLKAHHWRGNVRELENTMHRAVLLSRGEEVGPEAIMLTSQMLAPEGSAQASIPANSPVANPFAGPGGTVPAAIPSALQPSTPPLVMAPPAALPTSYGPKGAKGPGYGNGNGGAGNTTLQALIGRTVADVERDLILETLTHCLGNRTHAANILGISIRTLRNKLKQYGDEGRPVAAPGNEERATA</sequence>
<dbReference type="Gene3D" id="3.40.50.2300">
    <property type="match status" value="1"/>
</dbReference>
<dbReference type="PROSITE" id="PS50045">
    <property type="entry name" value="SIGMA54_INTERACT_4"/>
    <property type="match status" value="1"/>
</dbReference>
<evidence type="ECO:0000256" key="4">
    <source>
        <dbReference type="ARBA" id="ARBA00023015"/>
    </source>
</evidence>
<dbReference type="Gene3D" id="3.40.50.300">
    <property type="entry name" value="P-loop containing nucleotide triphosphate hydrolases"/>
    <property type="match status" value="1"/>
</dbReference>
<name>A0A418VMP8_9PROT</name>
<dbReference type="InterPro" id="IPR001789">
    <property type="entry name" value="Sig_transdc_resp-reg_receiver"/>
</dbReference>
<dbReference type="PANTHER" id="PTHR32071">
    <property type="entry name" value="TRANSCRIPTIONAL REGULATORY PROTEIN"/>
    <property type="match status" value="1"/>
</dbReference>
<dbReference type="InterPro" id="IPR025943">
    <property type="entry name" value="Sigma_54_int_dom_ATP-bd_2"/>
</dbReference>
<dbReference type="Pfam" id="PF02954">
    <property type="entry name" value="HTH_8"/>
    <property type="match status" value="1"/>
</dbReference>
<evidence type="ECO:0000256" key="3">
    <source>
        <dbReference type="ARBA" id="ARBA00023012"/>
    </source>
</evidence>
<dbReference type="RefSeq" id="WP_119833846.1">
    <property type="nucleotide sequence ID" value="NZ_QYUL01000005.1"/>
</dbReference>
<dbReference type="OrthoDB" id="9770562at2"/>
<evidence type="ECO:0000256" key="2">
    <source>
        <dbReference type="ARBA" id="ARBA00022840"/>
    </source>
</evidence>
<keyword evidence="1" id="KW-0547">Nucleotide-binding</keyword>
<dbReference type="InterPro" id="IPR011006">
    <property type="entry name" value="CheY-like_superfamily"/>
</dbReference>
<dbReference type="SMART" id="SM00382">
    <property type="entry name" value="AAA"/>
    <property type="match status" value="1"/>
</dbReference>
<dbReference type="Pfam" id="PF00158">
    <property type="entry name" value="Sigma54_activat"/>
    <property type="match status" value="1"/>
</dbReference>
<dbReference type="Gene3D" id="1.10.10.60">
    <property type="entry name" value="Homeodomain-like"/>
    <property type="match status" value="1"/>
</dbReference>
<evidence type="ECO:0000256" key="5">
    <source>
        <dbReference type="ARBA" id="ARBA00023125"/>
    </source>
</evidence>
<dbReference type="InterPro" id="IPR002078">
    <property type="entry name" value="Sigma_54_int"/>
</dbReference>
<dbReference type="SUPFAM" id="SSF52540">
    <property type="entry name" value="P-loop containing nucleoside triphosphate hydrolases"/>
    <property type="match status" value="1"/>
</dbReference>
<dbReference type="Pfam" id="PF25601">
    <property type="entry name" value="AAA_lid_14"/>
    <property type="match status" value="1"/>
</dbReference>
<keyword evidence="7" id="KW-0804">Transcription</keyword>
<dbReference type="PANTHER" id="PTHR32071:SF21">
    <property type="entry name" value="TRANSCRIPTIONAL REGULATORY PROTEIN FLGR"/>
    <property type="match status" value="1"/>
</dbReference>
<protein>
    <submittedName>
        <fullName evidence="11">Sigma-54-dependent Fis family transcriptional regulator</fullName>
    </submittedName>
</protein>
<dbReference type="PROSITE" id="PS50110">
    <property type="entry name" value="RESPONSE_REGULATORY"/>
    <property type="match status" value="1"/>
</dbReference>
<dbReference type="InterPro" id="IPR058031">
    <property type="entry name" value="AAA_lid_NorR"/>
</dbReference>
<keyword evidence="3" id="KW-0902">Two-component regulatory system</keyword>
<gene>
    <name evidence="11" type="ORF">D3877_26790</name>
</gene>
<organism evidence="11 12">
    <name type="scientific">Azospirillum cavernae</name>
    <dbReference type="NCBI Taxonomy" id="2320860"/>
    <lineage>
        <taxon>Bacteria</taxon>
        <taxon>Pseudomonadati</taxon>
        <taxon>Pseudomonadota</taxon>
        <taxon>Alphaproteobacteria</taxon>
        <taxon>Rhodospirillales</taxon>
        <taxon>Azospirillaceae</taxon>
        <taxon>Azospirillum</taxon>
    </lineage>
</organism>
<keyword evidence="5" id="KW-0238">DNA-binding</keyword>
<keyword evidence="4" id="KW-0805">Transcription regulation</keyword>
<feature type="domain" description="Sigma-54 factor interaction" evidence="9">
    <location>
        <begin position="120"/>
        <end position="349"/>
    </location>
</feature>
<dbReference type="SUPFAM" id="SSF46689">
    <property type="entry name" value="Homeodomain-like"/>
    <property type="match status" value="1"/>
</dbReference>
<dbReference type="FunFam" id="3.40.50.300:FF:000006">
    <property type="entry name" value="DNA-binding transcriptional regulator NtrC"/>
    <property type="match status" value="1"/>
</dbReference>